<name>A0ABU7TRF6_9HYPH</name>
<keyword evidence="3" id="KW-1185">Reference proteome</keyword>
<dbReference type="InterPro" id="IPR038390">
    <property type="entry name" value="Metal_Tscrpt_repr_sf"/>
</dbReference>
<comment type="similarity">
    <text evidence="1">Belongs to the FrmR/RcnR family.</text>
</comment>
<dbReference type="Gene3D" id="1.20.58.1000">
    <property type="entry name" value="Metal-sensitive repressor, helix protomer"/>
    <property type="match status" value="1"/>
</dbReference>
<evidence type="ECO:0000313" key="3">
    <source>
        <dbReference type="Proteomes" id="UP001355206"/>
    </source>
</evidence>
<organism evidence="2 3">
    <name type="scientific">Methylobacterium oryzae</name>
    <dbReference type="NCBI Taxonomy" id="334852"/>
    <lineage>
        <taxon>Bacteria</taxon>
        <taxon>Pseudomonadati</taxon>
        <taxon>Pseudomonadota</taxon>
        <taxon>Alphaproteobacteria</taxon>
        <taxon>Hyphomicrobiales</taxon>
        <taxon>Methylobacteriaceae</taxon>
        <taxon>Methylobacterium</taxon>
    </lineage>
</organism>
<dbReference type="InterPro" id="IPR003735">
    <property type="entry name" value="Metal_Tscrpt_repr"/>
</dbReference>
<dbReference type="PANTHER" id="PTHR33677:SF5">
    <property type="entry name" value="TRANSCRIPTIONAL REPRESSOR FRMR"/>
    <property type="match status" value="1"/>
</dbReference>
<dbReference type="Pfam" id="PF02583">
    <property type="entry name" value="Trns_repr_metal"/>
    <property type="match status" value="1"/>
</dbReference>
<evidence type="ECO:0000313" key="2">
    <source>
        <dbReference type="EMBL" id="MEE7492285.1"/>
    </source>
</evidence>
<reference evidence="2 3" key="1">
    <citation type="journal article" date="2012" name="Genet. Mol. Biol.">
        <title>Analysis of 16S rRNA and mxaF genes revealing insights into Methylobacterium niche-specific plant association.</title>
        <authorList>
            <person name="Dourado M.N."/>
            <person name="Andreote F.D."/>
            <person name="Dini-Andreote F."/>
            <person name="Conti R."/>
            <person name="Araujo J.M."/>
            <person name="Araujo W.L."/>
        </authorList>
    </citation>
    <scope>NUCLEOTIDE SEQUENCE [LARGE SCALE GENOMIC DNA]</scope>
    <source>
        <strain evidence="2 3">TC3-10</strain>
    </source>
</reference>
<dbReference type="EMBL" id="MLCA01000009">
    <property type="protein sequence ID" value="MEE7492285.1"/>
    <property type="molecule type" value="Genomic_DNA"/>
</dbReference>
<comment type="caution">
    <text evidence="2">The sequence shown here is derived from an EMBL/GenBank/DDBJ whole genome shotgun (WGS) entry which is preliminary data.</text>
</comment>
<sequence length="88" mass="9481">MSRDSKIKLLARVRRLKGQVEAVERAVESDLDAPGLLMLLAAVRGAANGITVEVLGEHIYERVAVPGLGEDRAKGVDDVLGVVRSYLK</sequence>
<dbReference type="Proteomes" id="UP001355206">
    <property type="component" value="Unassembled WGS sequence"/>
</dbReference>
<proteinExistence type="inferred from homology"/>
<dbReference type="CDD" id="cd10153">
    <property type="entry name" value="RcnR-FrmR-like_DUF156"/>
    <property type="match status" value="1"/>
</dbReference>
<evidence type="ECO:0000256" key="1">
    <source>
        <dbReference type="ARBA" id="ARBA00005260"/>
    </source>
</evidence>
<protein>
    <submittedName>
        <fullName evidence="2">Transcriptional regulator</fullName>
    </submittedName>
</protein>
<accession>A0ABU7TRF6</accession>
<dbReference type="PANTHER" id="PTHR33677">
    <property type="entry name" value="TRANSCRIPTIONAL REPRESSOR FRMR-RELATED"/>
    <property type="match status" value="1"/>
</dbReference>
<gene>
    <name evidence="2" type="ORF">MOTC310_18110</name>
</gene>
<dbReference type="RefSeq" id="WP_331302812.1">
    <property type="nucleotide sequence ID" value="NZ_MLCA01000009.1"/>
</dbReference>